<comment type="caution">
    <text evidence="2">The sequence shown here is derived from an EMBL/GenBank/DDBJ whole genome shotgun (WGS) entry which is preliminary data.</text>
</comment>
<evidence type="ECO:0000313" key="2">
    <source>
        <dbReference type="EMBL" id="CAK0811189.1"/>
    </source>
</evidence>
<feature type="region of interest" description="Disordered" evidence="1">
    <location>
        <begin position="221"/>
        <end position="241"/>
    </location>
</feature>
<gene>
    <name evidence="2" type="ORF">PCOR1329_LOCUS15898</name>
</gene>
<protein>
    <submittedName>
        <fullName evidence="2">Uncharacterized protein</fullName>
    </submittedName>
</protein>
<accession>A0ABN9QYS6</accession>
<sequence>MDYVMMERRFSEEDLFLLYASLLALQEVGQDYSADFAKHLSTTVVKGVLMQQIIGVNRTGIVKGGLVATLQKLGMKGLGGVIPVATVVAGVASAVAESYQDWVDAEDVARVLVNASLLPSSSELDEILLNAGWKKTRFCTRVMEVRTAARRSVRGRQSASAAKDLGVQAMSAAAQLGKNAPTWSIRDLLWTGKSTVAYLGKKAHAAADTSINDLLQMGKHWRNTSEGPKSEGPGASGPGSERRRILLDLLRDLEVRPRTDSEAVHLRSKL</sequence>
<organism evidence="2 3">
    <name type="scientific">Prorocentrum cordatum</name>
    <dbReference type="NCBI Taxonomy" id="2364126"/>
    <lineage>
        <taxon>Eukaryota</taxon>
        <taxon>Sar</taxon>
        <taxon>Alveolata</taxon>
        <taxon>Dinophyceae</taxon>
        <taxon>Prorocentrales</taxon>
        <taxon>Prorocentraceae</taxon>
        <taxon>Prorocentrum</taxon>
    </lineage>
</organism>
<keyword evidence="3" id="KW-1185">Reference proteome</keyword>
<dbReference type="Proteomes" id="UP001189429">
    <property type="component" value="Unassembled WGS sequence"/>
</dbReference>
<dbReference type="EMBL" id="CAUYUJ010004847">
    <property type="protein sequence ID" value="CAK0811189.1"/>
    <property type="molecule type" value="Genomic_DNA"/>
</dbReference>
<evidence type="ECO:0000256" key="1">
    <source>
        <dbReference type="SAM" id="MobiDB-lite"/>
    </source>
</evidence>
<name>A0ABN9QYS6_9DINO</name>
<proteinExistence type="predicted"/>
<evidence type="ECO:0000313" key="3">
    <source>
        <dbReference type="Proteomes" id="UP001189429"/>
    </source>
</evidence>
<reference evidence="2" key="1">
    <citation type="submission" date="2023-10" db="EMBL/GenBank/DDBJ databases">
        <authorList>
            <person name="Chen Y."/>
            <person name="Shah S."/>
            <person name="Dougan E. K."/>
            <person name="Thang M."/>
            <person name="Chan C."/>
        </authorList>
    </citation>
    <scope>NUCLEOTIDE SEQUENCE [LARGE SCALE GENOMIC DNA]</scope>
</reference>